<dbReference type="InterPro" id="IPR001952">
    <property type="entry name" value="Alkaline_phosphatase"/>
</dbReference>
<feature type="chain" id="PRO_5016239914" description="Alkaline phosphatase" evidence="5">
    <location>
        <begin position="31"/>
        <end position="871"/>
    </location>
</feature>
<evidence type="ECO:0000256" key="2">
    <source>
        <dbReference type="PIRSR" id="PIRSR601952-1"/>
    </source>
</evidence>
<feature type="binding site" evidence="3">
    <location>
        <position position="69"/>
    </location>
    <ligand>
        <name>Mg(2+)</name>
        <dbReference type="ChEBI" id="CHEBI:18420"/>
    </ligand>
</feature>
<dbReference type="SUPFAM" id="SSF53649">
    <property type="entry name" value="Alkaline phosphatase-like"/>
    <property type="match status" value="2"/>
</dbReference>
<keyword evidence="7" id="KW-1185">Reference proteome</keyword>
<evidence type="ECO:0000256" key="5">
    <source>
        <dbReference type="SAM" id="SignalP"/>
    </source>
</evidence>
<feature type="binding site" evidence="3">
    <location>
        <position position="296"/>
    </location>
    <ligand>
        <name>Zn(2+)</name>
        <dbReference type="ChEBI" id="CHEBI:29105"/>
        <label>2</label>
    </ligand>
</feature>
<dbReference type="SMART" id="SM00098">
    <property type="entry name" value="alkPPc"/>
    <property type="match status" value="1"/>
</dbReference>
<sequence>MARVNAMRMIKGKAALFLLLLGLVMVSSCSHPKTTVEPDGQQTPAKAQEASVEAKTEAAPKRIIYLIADGMGVSAASAATYAKGAPLSMLGMERMGLVTTHSYDFVTTDSAASATALAAGRKTHFEGMSVKPGTTVEQETDPAHQTPTMLEKAHAAGWKTGLVATVRVTHATPGAFAGHRVNRRQYDDLAADMLASGVDVVIGGGRRFFDKRKDGKDLMAAFKEKGYAVADTLGAMKEATPSARQMVALLDPSDFKEAGNPERQAGLTEMMQSAIEVLDRDNEVGFFLMVEGSQVDWRAHSLDGEGVVKEMLEFDETVQAALDYAAGRDDTLVVVTSDHETGGFSVLDSSQVKPLLAAAGGADAAKAEVGRAAEVEAKYPSPEHLPAVGIGEYGEGTPDFAGLGALSQVEDSEMRLSFGHLSLASRGVCAWKGRFSAAHTAAMVAVYAHGPGAQSIAASRDNAVLGARLMALVDAETVPVYASDEDAKQVEETAEKTPTNVILMVGGGMGVGAVTAGYYAKGSLAMMEMPVQGLVATHGADRLANDAAAAATALATGQRTHAGALGGVGQGDAWKSLPTLLERSEQAGMMTGLVTSGAITGATSAAFYAHTPNFSETPNIAHALSEMAERVEGSDGVDLVYTGEDAAFSNLPEMTARALENLARQAQDASKSDKNKGFFLMVEGAQIDAAQRGLKRDRGLVDAVVDFDGAVRAAVEFARADGETLVLVTGDRDYSTSVIDHHYGHNDCQGAALVDFGGTFELEKIAAAPEALGPACQPVEAVTVANADTVACEGDEALRARLQGEFAPLHFSLQYGWVAQVGVERAKGALNAPTSANFVPLFAFGPGASAFEGFHDQPALGQMLQQFVSAR</sequence>
<gene>
    <name evidence="6" type="ORF">DN745_15420</name>
</gene>
<dbReference type="Gene3D" id="3.40.720.10">
    <property type="entry name" value="Alkaline Phosphatase, subunit A"/>
    <property type="match status" value="3"/>
</dbReference>
<comment type="similarity">
    <text evidence="4">Belongs to the alkaline phosphatase family.</text>
</comment>
<evidence type="ECO:0000256" key="4">
    <source>
        <dbReference type="RuleBase" id="RU003946"/>
    </source>
</evidence>
<protein>
    <recommendedName>
        <fullName evidence="8">Alkaline phosphatase</fullName>
    </recommendedName>
</protein>
<feature type="binding site" evidence="3">
    <location>
        <position position="69"/>
    </location>
    <ligand>
        <name>Zn(2+)</name>
        <dbReference type="ChEBI" id="CHEBI:29105"/>
        <label>2</label>
    </ligand>
</feature>
<feature type="binding site" evidence="3">
    <location>
        <position position="338"/>
    </location>
    <ligand>
        <name>Zn(2+)</name>
        <dbReference type="ChEBI" id="CHEBI:29105"/>
        <label>2</label>
    </ligand>
</feature>
<keyword evidence="3" id="KW-0460">Magnesium</keyword>
<evidence type="ECO:0000256" key="1">
    <source>
        <dbReference type="ARBA" id="ARBA00022553"/>
    </source>
</evidence>
<evidence type="ECO:0008006" key="8">
    <source>
        <dbReference type="Google" id="ProtNLM"/>
    </source>
</evidence>
<dbReference type="EMBL" id="CP030032">
    <property type="protein sequence ID" value="AWV90636.1"/>
    <property type="molecule type" value="Genomic_DNA"/>
</dbReference>
<comment type="cofactor">
    <cofactor evidence="3">
        <name>Zn(2+)</name>
        <dbReference type="ChEBI" id="CHEBI:29105"/>
    </cofactor>
    <text evidence="3">Binds 2 Zn(2+) ions.</text>
</comment>
<dbReference type="PANTHER" id="PTHR11596:SF5">
    <property type="entry name" value="ALKALINE PHOSPHATASE"/>
    <property type="match status" value="1"/>
</dbReference>
<evidence type="ECO:0000256" key="3">
    <source>
        <dbReference type="PIRSR" id="PIRSR601952-2"/>
    </source>
</evidence>
<dbReference type="KEGG" id="bsed:DN745_15420"/>
<dbReference type="Proteomes" id="UP000249799">
    <property type="component" value="Chromosome"/>
</dbReference>
<evidence type="ECO:0000313" key="7">
    <source>
        <dbReference type="Proteomes" id="UP000249799"/>
    </source>
</evidence>
<feature type="binding site" evidence="3">
    <location>
        <position position="172"/>
    </location>
    <ligand>
        <name>Mg(2+)</name>
        <dbReference type="ChEBI" id="CHEBI:18420"/>
    </ligand>
</feature>
<proteinExistence type="inferred from homology"/>
<feature type="signal peptide" evidence="5">
    <location>
        <begin position="1"/>
        <end position="30"/>
    </location>
</feature>
<feature type="binding site" evidence="3">
    <location>
        <position position="339"/>
    </location>
    <ligand>
        <name>Zn(2+)</name>
        <dbReference type="ChEBI" id="CHEBI:29105"/>
        <label>2</label>
    </ligand>
</feature>
<dbReference type="PROSITE" id="PS51257">
    <property type="entry name" value="PROKAR_LIPOPROTEIN"/>
    <property type="match status" value="1"/>
</dbReference>
<keyword evidence="5" id="KW-0732">Signal</keyword>
<feature type="active site" description="Phosphoserine intermediate" evidence="2">
    <location>
        <position position="110"/>
    </location>
</feature>
<dbReference type="PRINTS" id="PR00113">
    <property type="entry name" value="ALKPHPHTASE"/>
</dbReference>
<feature type="binding site" evidence="3">
    <location>
        <position position="439"/>
    </location>
    <ligand>
        <name>Zn(2+)</name>
        <dbReference type="ChEBI" id="CHEBI:29105"/>
        <label>2</label>
    </ligand>
</feature>
<comment type="cofactor">
    <cofactor evidence="3">
        <name>Mg(2+)</name>
        <dbReference type="ChEBI" id="CHEBI:18420"/>
    </cofactor>
    <text evidence="3">Binds 1 Mg(2+) ion.</text>
</comment>
<dbReference type="OrthoDB" id="9794455at2"/>
<dbReference type="PANTHER" id="PTHR11596">
    <property type="entry name" value="ALKALINE PHOSPHATASE"/>
    <property type="match status" value="1"/>
</dbReference>
<dbReference type="AlphaFoldDB" id="A0A2Z4FPI1"/>
<reference evidence="6 7" key="1">
    <citation type="submission" date="2018-06" db="EMBL/GenBank/DDBJ databases">
        <title>Lujinxingia sediminis gen. nov. sp. nov., a new facultative anaerobic member of the class Deltaproteobacteria, and proposal of Lujinxingaceae fam. nov.</title>
        <authorList>
            <person name="Guo L.-Y."/>
            <person name="Li C.-M."/>
            <person name="Wang S."/>
            <person name="Du Z.-J."/>
        </authorList>
    </citation>
    <scope>NUCLEOTIDE SEQUENCE [LARGE SCALE GENOMIC DNA]</scope>
    <source>
        <strain evidence="6 7">FA350</strain>
    </source>
</reference>
<dbReference type="CDD" id="cd16012">
    <property type="entry name" value="ALP"/>
    <property type="match status" value="1"/>
</dbReference>
<dbReference type="GO" id="GO:0004035">
    <property type="term" value="F:alkaline phosphatase activity"/>
    <property type="evidence" value="ECO:0007669"/>
    <property type="project" value="TreeGrafter"/>
</dbReference>
<feature type="binding site" evidence="3">
    <location>
        <position position="291"/>
    </location>
    <ligand>
        <name>Mg(2+)</name>
        <dbReference type="ChEBI" id="CHEBI:18420"/>
    </ligand>
</feature>
<dbReference type="InterPro" id="IPR017850">
    <property type="entry name" value="Alkaline_phosphatase_core_sf"/>
</dbReference>
<accession>A0A2Z4FPI1</accession>
<keyword evidence="1" id="KW-0597">Phosphoprotein</keyword>
<dbReference type="Pfam" id="PF00245">
    <property type="entry name" value="Alk_phosphatase"/>
    <property type="match status" value="3"/>
</dbReference>
<name>A0A2Z4FPI1_9DELT</name>
<dbReference type="GO" id="GO:0046872">
    <property type="term" value="F:metal ion binding"/>
    <property type="evidence" value="ECO:0007669"/>
    <property type="project" value="UniProtKB-KW"/>
</dbReference>
<keyword evidence="3" id="KW-0862">Zinc</keyword>
<organism evidence="6 7">
    <name type="scientific">Bradymonas sediminis</name>
    <dbReference type="NCBI Taxonomy" id="1548548"/>
    <lineage>
        <taxon>Bacteria</taxon>
        <taxon>Deltaproteobacteria</taxon>
        <taxon>Bradymonadales</taxon>
        <taxon>Bradymonadaceae</taxon>
        <taxon>Bradymonas</taxon>
    </lineage>
</organism>
<keyword evidence="3" id="KW-0479">Metal-binding</keyword>
<feature type="binding site" evidence="3">
    <location>
        <position position="170"/>
    </location>
    <ligand>
        <name>Mg(2+)</name>
        <dbReference type="ChEBI" id="CHEBI:18420"/>
    </ligand>
</feature>
<feature type="binding site" evidence="3">
    <location>
        <position position="300"/>
    </location>
    <ligand>
        <name>Zn(2+)</name>
        <dbReference type="ChEBI" id="CHEBI:29105"/>
        <label>2</label>
    </ligand>
</feature>
<evidence type="ECO:0000313" key="6">
    <source>
        <dbReference type="EMBL" id="AWV90636.1"/>
    </source>
</evidence>